<evidence type="ECO:0000313" key="2">
    <source>
        <dbReference type="Proteomes" id="UP000829447"/>
    </source>
</evidence>
<dbReference type="EMBL" id="CM040469">
    <property type="protein sequence ID" value="MCI4387429.1"/>
    <property type="molecule type" value="Genomic_DNA"/>
</dbReference>
<comment type="caution">
    <text evidence="1">The sequence shown here is derived from an EMBL/GenBank/DDBJ whole genome shotgun (WGS) entry which is preliminary data.</text>
</comment>
<gene>
    <name evidence="1" type="ORF">PGIGA_G00073850</name>
</gene>
<accession>A0ACC5X7W3</accession>
<proteinExistence type="predicted"/>
<reference evidence="1 2" key="1">
    <citation type="journal article" date="2022" name="bioRxiv">
        <title>An ancient truncated duplication of the anti-Mullerian hormone receptor type 2 gene is a potential conserved master sex determinant in the Pangasiidae catfish family.</title>
        <authorList>
            <person name="Wen M."/>
            <person name="Pan Q."/>
            <person name="Jouanno E."/>
            <person name="Montfort J."/>
            <person name="Zahm M."/>
            <person name="Cabau C."/>
            <person name="Klopp C."/>
            <person name="Iampietro C."/>
            <person name="Roques C."/>
            <person name="Bouchez O."/>
            <person name="Castinel A."/>
            <person name="Donnadieu C."/>
            <person name="Parrinello H."/>
            <person name="Poncet C."/>
            <person name="Belmonte E."/>
            <person name="Gautier V."/>
            <person name="Avarre J.-C."/>
            <person name="Dugue R."/>
            <person name="Gustiano R."/>
            <person name="Ha T.T.T."/>
            <person name="Campet M."/>
            <person name="Sriphairoj K."/>
            <person name="Ribolli J."/>
            <person name="de Almeida F.L."/>
            <person name="Desvignes T."/>
            <person name="Postlethwait J.H."/>
            <person name="Bucao C.F."/>
            <person name="Robinson-Rechavi M."/>
            <person name="Bobe J."/>
            <person name="Herpin A."/>
            <person name="Guiguen Y."/>
        </authorList>
    </citation>
    <scope>NUCLEOTIDE SEQUENCE [LARGE SCALE GENOMIC DNA]</scope>
    <source>
        <strain evidence="1">YG-Dec2019</strain>
    </source>
</reference>
<evidence type="ECO:0000313" key="1">
    <source>
        <dbReference type="EMBL" id="MCI4387429.1"/>
    </source>
</evidence>
<name>A0ACC5X7W3_PANGG</name>
<protein>
    <submittedName>
        <fullName evidence="1">Uncharacterized protein</fullName>
    </submittedName>
</protein>
<keyword evidence="2" id="KW-1185">Reference proteome</keyword>
<sequence>MAFTVFHGTSNVLEILLYPSPGRCLSTIEITYMLCKRFADRGFSSQMKARRSQEGDFSPAGRDTEIVHSSPRNGVKHSQGTILRPFGKQRETFTRTQYKSTELSPRLHPKKKK</sequence>
<organism evidence="1 2">
    <name type="scientific">Pangasianodon gigas</name>
    <name type="common">Mekong giant catfish</name>
    <name type="synonym">Pangasius gigas</name>
    <dbReference type="NCBI Taxonomy" id="30993"/>
    <lineage>
        <taxon>Eukaryota</taxon>
        <taxon>Metazoa</taxon>
        <taxon>Chordata</taxon>
        <taxon>Craniata</taxon>
        <taxon>Vertebrata</taxon>
        <taxon>Euteleostomi</taxon>
        <taxon>Actinopterygii</taxon>
        <taxon>Neopterygii</taxon>
        <taxon>Teleostei</taxon>
        <taxon>Ostariophysi</taxon>
        <taxon>Siluriformes</taxon>
        <taxon>Pangasiidae</taxon>
        <taxon>Pangasianodon</taxon>
    </lineage>
</organism>
<dbReference type="Proteomes" id="UP000829447">
    <property type="component" value="Linkage Group LG16"/>
</dbReference>